<dbReference type="OrthoDB" id="9765462at2"/>
<dbReference type="Gene3D" id="2.30.40.10">
    <property type="entry name" value="Urease, subunit C, domain 1"/>
    <property type="match status" value="1"/>
</dbReference>
<dbReference type="SUPFAM" id="SSF51556">
    <property type="entry name" value="Metallo-dependent hydrolases"/>
    <property type="match status" value="1"/>
</dbReference>
<evidence type="ECO:0000313" key="3">
    <source>
        <dbReference type="EMBL" id="APG66421.1"/>
    </source>
</evidence>
<dbReference type="KEGG" id="ten:LPB136_05335"/>
<dbReference type="InterPro" id="IPR024403">
    <property type="entry name" value="DHOase_cat"/>
</dbReference>
<evidence type="ECO:0000313" key="4">
    <source>
        <dbReference type="Proteomes" id="UP000181898"/>
    </source>
</evidence>
<gene>
    <name evidence="3" type="ORF">LPB136_05335</name>
</gene>
<organism evidence="3 4">
    <name type="scientific">Tenacibaculum todarodis</name>
    <dbReference type="NCBI Taxonomy" id="1850252"/>
    <lineage>
        <taxon>Bacteria</taxon>
        <taxon>Pseudomonadati</taxon>
        <taxon>Bacteroidota</taxon>
        <taxon>Flavobacteriia</taxon>
        <taxon>Flavobacteriales</taxon>
        <taxon>Flavobacteriaceae</taxon>
        <taxon>Tenacibaculum</taxon>
    </lineage>
</organism>
<sequence>MVFSVGYCIFVIRNLNSKILQSMSTLIKSATIIDTSSPYHNKQKDILITEGKIEKIADSIPKKDNYTVVKLDNLHVSCGWFDTSVSFGEPGFEERETIKNGLNVAAKSGFTNVAVNANTNPVIDNKSAVEFLINKANGFATSLHPIASLTQQSEGVDIAELFDMKQSGAIAFGDYKKPVSNDNLLKIALLYAQNFDGLVLSFPKNNAISGEGIVNEGINSTKLGLKGAPALAEELQIARDLFLLEYTGGRLHIPTVSTEKSVKLIKEAKKKGLNVTCSVAIHNLYLTDDELHGFDSNVKVNPPLRTQKDSKALIKGLNEGTIDVITSDHNPIDIEHKKVEFSVAKNGTIGLESAFGALNTLLDLNTITKCLSENPKKIFGLQTSSIEKGETANLSFFTTEGTSKFSKENILSTSKNSAFLGKILKGKAYGIFANNQLILNN</sequence>
<dbReference type="GO" id="GO:0006221">
    <property type="term" value="P:pyrimidine nucleotide biosynthetic process"/>
    <property type="evidence" value="ECO:0007669"/>
    <property type="project" value="UniProtKB-KW"/>
</dbReference>
<name>A0A1L3JMS3_9FLAO</name>
<reference evidence="3 4" key="1">
    <citation type="submission" date="2016-11" db="EMBL/GenBank/DDBJ databases">
        <title>Tenacibaculum sp. LPB0136, isolated from marine environment.</title>
        <authorList>
            <person name="Kim E."/>
            <person name="Yi H."/>
        </authorList>
    </citation>
    <scope>NUCLEOTIDE SEQUENCE [LARGE SCALE GENOMIC DNA]</scope>
    <source>
        <strain evidence="3 4">LPB0136</strain>
    </source>
</reference>
<proteinExistence type="predicted"/>
<protein>
    <submittedName>
        <fullName evidence="3">Dihydroorotase</fullName>
    </submittedName>
</protein>
<dbReference type="GO" id="GO:0006145">
    <property type="term" value="P:purine nucleobase catabolic process"/>
    <property type="evidence" value="ECO:0007669"/>
    <property type="project" value="TreeGrafter"/>
</dbReference>
<dbReference type="Gene3D" id="3.20.20.140">
    <property type="entry name" value="Metal-dependent hydrolases"/>
    <property type="match status" value="1"/>
</dbReference>
<evidence type="ECO:0000256" key="1">
    <source>
        <dbReference type="ARBA" id="ARBA00022975"/>
    </source>
</evidence>
<dbReference type="NCBIfam" id="TIGR00857">
    <property type="entry name" value="pyrC_multi"/>
    <property type="match status" value="1"/>
</dbReference>
<dbReference type="GO" id="GO:0046872">
    <property type="term" value="F:metal ion binding"/>
    <property type="evidence" value="ECO:0007669"/>
    <property type="project" value="InterPro"/>
</dbReference>
<evidence type="ECO:0000259" key="2">
    <source>
        <dbReference type="Pfam" id="PF12890"/>
    </source>
</evidence>
<dbReference type="EMBL" id="CP018155">
    <property type="protein sequence ID" value="APG66421.1"/>
    <property type="molecule type" value="Genomic_DNA"/>
</dbReference>
<dbReference type="InterPro" id="IPR004722">
    <property type="entry name" value="DHOase"/>
</dbReference>
<feature type="domain" description="Dihydroorotase catalytic" evidence="2">
    <location>
        <begin position="79"/>
        <end position="260"/>
    </location>
</feature>
<dbReference type="SUPFAM" id="SSF51338">
    <property type="entry name" value="Composite domain of metallo-dependent hydrolases"/>
    <property type="match status" value="1"/>
</dbReference>
<keyword evidence="1" id="KW-0665">Pyrimidine biosynthesis</keyword>
<dbReference type="InterPro" id="IPR032466">
    <property type="entry name" value="Metal_Hydrolase"/>
</dbReference>
<dbReference type="GO" id="GO:0004038">
    <property type="term" value="F:allantoinase activity"/>
    <property type="evidence" value="ECO:0007669"/>
    <property type="project" value="TreeGrafter"/>
</dbReference>
<dbReference type="STRING" id="1850252.LPB136_05335"/>
<dbReference type="InterPro" id="IPR011059">
    <property type="entry name" value="Metal-dep_hydrolase_composite"/>
</dbReference>
<dbReference type="AlphaFoldDB" id="A0A1L3JMS3"/>
<dbReference type="CDD" id="cd01317">
    <property type="entry name" value="DHOase_IIa"/>
    <property type="match status" value="1"/>
</dbReference>
<dbReference type="GO" id="GO:0005737">
    <property type="term" value="C:cytoplasm"/>
    <property type="evidence" value="ECO:0007669"/>
    <property type="project" value="TreeGrafter"/>
</dbReference>
<dbReference type="GO" id="GO:0004151">
    <property type="term" value="F:dihydroorotase activity"/>
    <property type="evidence" value="ECO:0007669"/>
    <property type="project" value="InterPro"/>
</dbReference>
<dbReference type="PANTHER" id="PTHR43668">
    <property type="entry name" value="ALLANTOINASE"/>
    <property type="match status" value="1"/>
</dbReference>
<accession>A0A1L3JMS3</accession>
<dbReference type="PANTHER" id="PTHR43668:SF2">
    <property type="entry name" value="ALLANTOINASE"/>
    <property type="match status" value="1"/>
</dbReference>
<dbReference type="Proteomes" id="UP000181898">
    <property type="component" value="Chromosome"/>
</dbReference>
<dbReference type="Pfam" id="PF12890">
    <property type="entry name" value="DHOase"/>
    <property type="match status" value="1"/>
</dbReference>
<keyword evidence="4" id="KW-1185">Reference proteome</keyword>
<dbReference type="InterPro" id="IPR050138">
    <property type="entry name" value="DHOase/Allantoinase_Hydrolase"/>
</dbReference>